<dbReference type="InterPro" id="IPR019734">
    <property type="entry name" value="TPR_rpt"/>
</dbReference>
<proteinExistence type="predicted"/>
<dbReference type="SMART" id="SM00160">
    <property type="entry name" value="RanBD"/>
    <property type="match status" value="1"/>
</dbReference>
<keyword evidence="2" id="KW-0802">TPR repeat</keyword>
<evidence type="ECO:0000256" key="1">
    <source>
        <dbReference type="ARBA" id="ARBA00022553"/>
    </source>
</evidence>
<dbReference type="Gene3D" id="1.25.40.10">
    <property type="entry name" value="Tetratricopeptide repeat domain"/>
    <property type="match status" value="1"/>
</dbReference>
<evidence type="ECO:0000259" key="5">
    <source>
        <dbReference type="PROSITE" id="PS50196"/>
    </source>
</evidence>
<dbReference type="PROSITE" id="PS50196">
    <property type="entry name" value="RANBD1"/>
    <property type="match status" value="2"/>
</dbReference>
<dbReference type="InterPro" id="IPR045255">
    <property type="entry name" value="RanBP1-like"/>
</dbReference>
<dbReference type="PANTHER" id="PTHR23138:SF87">
    <property type="entry name" value="E3 SUMO-PROTEIN LIGASE RANBP2"/>
    <property type="match status" value="1"/>
</dbReference>
<sequence>MLRRTKAEVERYVASVQAAASSPRERSLKGFFFAKLYFGIKEYELAQRHLSIYLHVRERDPKAHRFLGQIYEAQDNVEKACGCYERSVELNPMQKDLVLKIAELLSNHNITDERAKYWVEKAARLFPGNPAAYRLKEQLLERKGEAGWNQLLDMIRTELCARPDDLYLNIRLVALYRSNNKLRDAVLHCQEVEKKIPVDSSLEWCLCVIKTFEEYLESVRDLESDRNNWRAIKKDHLLAYSSLVKMTLASRDVQESRGALESFDRVLHSVKLCVNGPDELSRAFLEMKGHFYMHAGTFLLKMAQNSEAQWRDACELAALCYLKSFHIPKPKSKPVKGDGTGQDLLEMLACDRKSQSGHMLLNLSHSKEDFLKKIVENFANKRGLFTLFESLFGSGASKERSFLGTDDIGDVSTQAPVQEELSEYDIGAVRMHSGSLQHLVWLGLQWNSMSVLFPLRKLLERLFHLPQETSKLETDAPDSICLLDLEVFLLGMVFTGNLELQEKLNTRCGTHQPPFLPLLLCKQYCTEKQRSWWDAVCTLMQKKTIPDSVTKLRLLVQHGLSTLRALEKHGLQPALIMHWARSLQKTGISLNSFCDQKQYIGRSVYYWKKTLLSLKTIKKHKSIPEPTDPLFKHFRSVDIQVAAYEEEAHIAFATLDAVEGKTDDALLAFEAIKNVVSYWNLAILCQRKAKEIENDAMLPEQREEHKTYLLKRKHYLMKVIDESSCDPSVANKLPVSVKTVTEMLNAVIQELGENEEEESLASGNISQAAGLEVKYSTPSPKRLSFSPANNYKFSPKTLPQWAEDQKSLLQMLSQQVEALKNEIQEMKRNRSGVSISSHGWPGESYGTDTVSAGYERAQNLHEVPVTVATSGPSVDYSRSPAYNSRHLLRTSATNVTPTKVRTNVSAQAVPANFLKTTGFDSVCNSETAVKKRSGRLSPSNEEEGREVWQGMSENTTATFLDAADESFVSEEASSCSGSCKTGRQVVKLRANHRTAADRNMRPVKGSDRAWVWTACNFGDRGRKVELLAVRFKRQDVAGSFKQTCDEAKQAHETGTLITPRVSRTNTARASPCGKDAVAGLEGTGRVAADLSLGDALWSTSETPQKPVVSPAKFVFQAESVKSVFSSEKTFPFGNTSAPSSLFGFGVHPPRKSAASQKAEQEKPGAAEPPKSCGAPQKPLEGKASQLAPAAQDGCKTGRQVVKLRANHRTAADRNMRPVKGSDRAWVWTACNFGDRGRKVELLAVRFKRQDVAGSFKQTCDEAKQAHETGTLITPRVSRTNTARASPCGKDAVAGLEGTGRVAADLSLGDAASDAAAEASELWSTSETPQKPVVSPAKFVFQAESVKSVFSSEKTFPFGNTSAPSSLFGFGVHPPRKSAASQKAEQEKPGAAEPPKSCGAPQKPLEGKASQLAPAAQDGPSNFSFKILEKETKRETFQLPCLVLLFLLFLLYTENVLMGFSFPGVGSSLSDKTSSLLTHCVHPWHCFCGKL</sequence>
<evidence type="ECO:0000256" key="4">
    <source>
        <dbReference type="SAM" id="MobiDB-lite"/>
    </source>
</evidence>
<feature type="domain" description="RanBD1" evidence="5">
    <location>
        <begin position="984"/>
        <end position="1053"/>
    </location>
</feature>
<accession>A0A8V1AEG4</accession>
<protein>
    <recommendedName>
        <fullName evidence="5">RanBD1 domain-containing protein</fullName>
    </recommendedName>
</protein>
<dbReference type="Ensembl" id="ENSGALT00010067883.1">
    <property type="protein sequence ID" value="ENSGALP00010041626.1"/>
    <property type="gene ID" value="ENSGALG00010028003.1"/>
</dbReference>
<dbReference type="Proteomes" id="UP000000539">
    <property type="component" value="Chromosome 12"/>
</dbReference>
<dbReference type="Gene3D" id="2.30.29.30">
    <property type="entry name" value="Pleckstrin-homology domain (PH domain)/Phosphotyrosine-binding domain (PTB)"/>
    <property type="match status" value="2"/>
</dbReference>
<feature type="repeat" description="TPR" evidence="2">
    <location>
        <begin position="61"/>
        <end position="94"/>
    </location>
</feature>
<keyword evidence="3" id="KW-0175">Coiled coil</keyword>
<feature type="region of interest" description="Disordered" evidence="4">
    <location>
        <begin position="1373"/>
        <end position="1416"/>
    </location>
</feature>
<organism evidence="6 7">
    <name type="scientific">Gallus gallus</name>
    <name type="common">Chicken</name>
    <dbReference type="NCBI Taxonomy" id="9031"/>
    <lineage>
        <taxon>Eukaryota</taxon>
        <taxon>Metazoa</taxon>
        <taxon>Chordata</taxon>
        <taxon>Craniata</taxon>
        <taxon>Vertebrata</taxon>
        <taxon>Euteleostomi</taxon>
        <taxon>Archelosauria</taxon>
        <taxon>Archosauria</taxon>
        <taxon>Dinosauria</taxon>
        <taxon>Saurischia</taxon>
        <taxon>Theropoda</taxon>
        <taxon>Coelurosauria</taxon>
        <taxon>Aves</taxon>
        <taxon>Neognathae</taxon>
        <taxon>Galloanserae</taxon>
        <taxon>Galliformes</taxon>
        <taxon>Phasianidae</taxon>
        <taxon>Phasianinae</taxon>
        <taxon>Gallus</taxon>
    </lineage>
</organism>
<evidence type="ECO:0000313" key="7">
    <source>
        <dbReference type="Proteomes" id="UP000000539"/>
    </source>
</evidence>
<evidence type="ECO:0000313" key="6">
    <source>
        <dbReference type="Ensembl" id="ENSGALP00010041626.1"/>
    </source>
</evidence>
<name>A0A8V1AEG4_CHICK</name>
<feature type="coiled-coil region" evidence="3">
    <location>
        <begin position="802"/>
        <end position="836"/>
    </location>
</feature>
<reference evidence="6" key="2">
    <citation type="submission" date="2025-08" db="UniProtKB">
        <authorList>
            <consortium name="Ensembl"/>
        </authorList>
    </citation>
    <scope>IDENTIFICATION</scope>
    <source>
        <strain evidence="6">broiler</strain>
    </source>
</reference>
<evidence type="ECO:0000256" key="3">
    <source>
        <dbReference type="SAM" id="Coils"/>
    </source>
</evidence>
<dbReference type="SMART" id="SM00028">
    <property type="entry name" value="TPR"/>
    <property type="match status" value="1"/>
</dbReference>
<reference evidence="6" key="1">
    <citation type="submission" date="2020-11" db="EMBL/GenBank/DDBJ databases">
        <title>Gallus gallus (Chicken) genome, bGalGal1, GRCg7b, maternal haplotype autosomes + Z &amp; W.</title>
        <authorList>
            <person name="Warren W."/>
            <person name="Formenti G."/>
            <person name="Fedrigo O."/>
            <person name="Haase B."/>
            <person name="Mountcastle J."/>
            <person name="Balacco J."/>
            <person name="Tracey A."/>
            <person name="Schneider V."/>
            <person name="Okimoto R."/>
            <person name="Cheng H."/>
            <person name="Hawken R."/>
            <person name="Howe K."/>
            <person name="Jarvis E.D."/>
        </authorList>
    </citation>
    <scope>NUCLEOTIDE SEQUENCE [LARGE SCALE GENOMIC DNA]</scope>
    <source>
        <strain evidence="6">Broiler</strain>
    </source>
</reference>
<dbReference type="Pfam" id="PF00638">
    <property type="entry name" value="Ran_BP1"/>
    <property type="match status" value="2"/>
</dbReference>
<dbReference type="InterPro" id="IPR000156">
    <property type="entry name" value="Ran_bind_dom"/>
</dbReference>
<dbReference type="SUPFAM" id="SSF48452">
    <property type="entry name" value="TPR-like"/>
    <property type="match status" value="1"/>
</dbReference>
<feature type="region of interest" description="Disordered" evidence="4">
    <location>
        <begin position="1143"/>
        <end position="1194"/>
    </location>
</feature>
<dbReference type="InterPro" id="IPR011993">
    <property type="entry name" value="PH-like_dom_sf"/>
</dbReference>
<keyword evidence="1" id="KW-0597">Phosphoprotein</keyword>
<keyword evidence="7" id="KW-1185">Reference proteome</keyword>
<dbReference type="PANTHER" id="PTHR23138">
    <property type="entry name" value="RAN BINDING PROTEIN"/>
    <property type="match status" value="1"/>
</dbReference>
<evidence type="ECO:0000256" key="2">
    <source>
        <dbReference type="PROSITE-ProRule" id="PRU00339"/>
    </source>
</evidence>
<dbReference type="FunFam" id="1.25.40.10:FF:000114">
    <property type="entry name" value="E3 SUMO-protein ligase RanBP2 isoform X1"/>
    <property type="match status" value="1"/>
</dbReference>
<dbReference type="InterPro" id="IPR011990">
    <property type="entry name" value="TPR-like_helical_dom_sf"/>
</dbReference>
<dbReference type="GeneTree" id="ENSGT00940000154389"/>
<dbReference type="SUPFAM" id="SSF50729">
    <property type="entry name" value="PH domain-like"/>
    <property type="match status" value="2"/>
</dbReference>
<reference evidence="6" key="3">
    <citation type="submission" date="2025-09" db="UniProtKB">
        <authorList>
            <consortium name="Ensembl"/>
        </authorList>
    </citation>
    <scope>IDENTIFICATION</scope>
    <source>
        <strain evidence="6">broiler</strain>
    </source>
</reference>
<feature type="domain" description="RanBD1" evidence="5">
    <location>
        <begin position="1199"/>
        <end position="1268"/>
    </location>
</feature>
<dbReference type="PROSITE" id="PS50005">
    <property type="entry name" value="TPR"/>
    <property type="match status" value="1"/>
</dbReference>